<name>A0A8J6J4W7_9FIRM</name>
<evidence type="ECO:0000313" key="9">
    <source>
        <dbReference type="EMBL" id="MBC5732676.1"/>
    </source>
</evidence>
<proteinExistence type="inferred from homology"/>
<dbReference type="EMBL" id="JACOPP010000002">
    <property type="protein sequence ID" value="MBC5732676.1"/>
    <property type="molecule type" value="Genomic_DNA"/>
</dbReference>
<dbReference type="GO" id="GO:0055085">
    <property type="term" value="P:transmembrane transport"/>
    <property type="evidence" value="ECO:0007669"/>
    <property type="project" value="InterPro"/>
</dbReference>
<dbReference type="PANTHER" id="PTHR36838:SF4">
    <property type="entry name" value="AUXIN EFFLUX CARRIER FAMILY PROTEIN"/>
    <property type="match status" value="1"/>
</dbReference>
<feature type="transmembrane region" description="Helical" evidence="8">
    <location>
        <begin position="230"/>
        <end position="253"/>
    </location>
</feature>
<dbReference type="Gene3D" id="1.20.1530.20">
    <property type="match status" value="1"/>
</dbReference>
<protein>
    <submittedName>
        <fullName evidence="9">AEC family transporter</fullName>
    </submittedName>
</protein>
<reference evidence="9" key="1">
    <citation type="submission" date="2020-08" db="EMBL/GenBank/DDBJ databases">
        <title>Genome public.</title>
        <authorList>
            <person name="Liu C."/>
            <person name="Sun Q."/>
        </authorList>
    </citation>
    <scope>NUCLEOTIDE SEQUENCE</scope>
    <source>
        <strain evidence="9">NSJ-51</strain>
    </source>
</reference>
<dbReference type="AlphaFoldDB" id="A0A8J6J4W7"/>
<feature type="transmembrane region" description="Helical" evidence="8">
    <location>
        <begin position="127"/>
        <end position="148"/>
    </location>
</feature>
<dbReference type="Proteomes" id="UP000661435">
    <property type="component" value="Unassembled WGS sequence"/>
</dbReference>
<comment type="similarity">
    <text evidence="2">Belongs to the auxin efflux carrier (TC 2.A.69) family.</text>
</comment>
<evidence type="ECO:0000256" key="8">
    <source>
        <dbReference type="SAM" id="Phobius"/>
    </source>
</evidence>
<comment type="subcellular location">
    <subcellularLocation>
        <location evidence="1">Cell membrane</location>
        <topology evidence="1">Multi-pass membrane protein</topology>
    </subcellularLocation>
</comment>
<comment type="caution">
    <text evidence="9">The sequence shown here is derived from an EMBL/GenBank/DDBJ whole genome shotgun (WGS) entry which is preliminary data.</text>
</comment>
<feature type="transmembrane region" description="Helical" evidence="8">
    <location>
        <begin position="7"/>
        <end position="25"/>
    </location>
</feature>
<feature type="transmembrane region" description="Helical" evidence="8">
    <location>
        <begin position="69"/>
        <end position="91"/>
    </location>
</feature>
<keyword evidence="6 8" id="KW-1133">Transmembrane helix</keyword>
<gene>
    <name evidence="9" type="ORF">H8S57_02895</name>
</gene>
<accession>A0A8J6J4W7</accession>
<dbReference type="InterPro" id="IPR004776">
    <property type="entry name" value="Mem_transp_PIN-like"/>
</dbReference>
<organism evidence="9 10">
    <name type="scientific">Lawsonibacter hominis</name>
    <dbReference type="NCBI Taxonomy" id="2763053"/>
    <lineage>
        <taxon>Bacteria</taxon>
        <taxon>Bacillati</taxon>
        <taxon>Bacillota</taxon>
        <taxon>Clostridia</taxon>
        <taxon>Eubacteriales</taxon>
        <taxon>Oscillospiraceae</taxon>
        <taxon>Lawsonibacter</taxon>
    </lineage>
</organism>
<evidence type="ECO:0000256" key="2">
    <source>
        <dbReference type="ARBA" id="ARBA00010145"/>
    </source>
</evidence>
<feature type="transmembrane region" description="Helical" evidence="8">
    <location>
        <begin position="290"/>
        <end position="309"/>
    </location>
</feature>
<dbReference type="GO" id="GO:0005886">
    <property type="term" value="C:plasma membrane"/>
    <property type="evidence" value="ECO:0007669"/>
    <property type="project" value="UniProtKB-SubCell"/>
</dbReference>
<keyword evidence="4" id="KW-1003">Cell membrane</keyword>
<evidence type="ECO:0000256" key="6">
    <source>
        <dbReference type="ARBA" id="ARBA00022989"/>
    </source>
</evidence>
<sequence>MLENLIYCLNATIPIFLLMLFGLFFRKAGLFDDAFAGKLNRFVFTIGLPVMLFKDLSTQNFFAFWDGSFVLFCFFATLLSIVMVAVASLVIKQRPLRGEFIQGGYRSSTALLGVAFLENLYGSSEAATLMIIGAVPLYNVAAVAALSLTTREAGEKLDGTAILGALRKLVTNPIIIGIVIGMAWSLLQIPQPVIFQKTVSSISATATPLGLMALGASFDLKKALGRWKPAVSASVFKLVIFAAAFLPVGVAMGFRGEKLVAAVAMLASPTTVSGFVMARNLGHDGTLSSSIIMLTTLFSAFTLTAWLYLLKTMALI</sequence>
<keyword evidence="10" id="KW-1185">Reference proteome</keyword>
<evidence type="ECO:0000256" key="5">
    <source>
        <dbReference type="ARBA" id="ARBA00022692"/>
    </source>
</evidence>
<evidence type="ECO:0000313" key="10">
    <source>
        <dbReference type="Proteomes" id="UP000661435"/>
    </source>
</evidence>
<keyword evidence="7 8" id="KW-0472">Membrane</keyword>
<dbReference type="Pfam" id="PF03547">
    <property type="entry name" value="Mem_trans"/>
    <property type="match status" value="1"/>
</dbReference>
<dbReference type="PANTHER" id="PTHR36838">
    <property type="entry name" value="AUXIN EFFLUX CARRIER FAMILY PROTEIN"/>
    <property type="match status" value="1"/>
</dbReference>
<feature type="transmembrane region" description="Helical" evidence="8">
    <location>
        <begin position="259"/>
        <end position="278"/>
    </location>
</feature>
<evidence type="ECO:0000256" key="3">
    <source>
        <dbReference type="ARBA" id="ARBA00022448"/>
    </source>
</evidence>
<keyword evidence="5 8" id="KW-0812">Transmembrane</keyword>
<evidence type="ECO:0000256" key="4">
    <source>
        <dbReference type="ARBA" id="ARBA00022475"/>
    </source>
</evidence>
<dbReference type="InterPro" id="IPR038770">
    <property type="entry name" value="Na+/solute_symporter_sf"/>
</dbReference>
<evidence type="ECO:0000256" key="1">
    <source>
        <dbReference type="ARBA" id="ARBA00004651"/>
    </source>
</evidence>
<evidence type="ECO:0000256" key="7">
    <source>
        <dbReference type="ARBA" id="ARBA00023136"/>
    </source>
</evidence>
<feature type="transmembrane region" description="Helical" evidence="8">
    <location>
        <begin position="169"/>
        <end position="187"/>
    </location>
</feature>
<keyword evidence="3" id="KW-0813">Transport</keyword>